<dbReference type="AlphaFoldDB" id="A0A1D1VV01"/>
<protein>
    <recommendedName>
        <fullName evidence="10">G-protein coupled receptors family 1 profile domain-containing protein</fullName>
    </recommendedName>
</protein>
<keyword evidence="5" id="KW-0297">G-protein coupled receptor</keyword>
<dbReference type="PANTHER" id="PTHR24247">
    <property type="entry name" value="5-HYDROXYTRYPTAMINE RECEPTOR"/>
    <property type="match status" value="1"/>
</dbReference>
<evidence type="ECO:0000256" key="1">
    <source>
        <dbReference type="ARBA" id="ARBA00004651"/>
    </source>
</evidence>
<dbReference type="PROSITE" id="PS50262">
    <property type="entry name" value="G_PROTEIN_RECEP_F1_2"/>
    <property type="match status" value="1"/>
</dbReference>
<feature type="transmembrane region" description="Helical" evidence="9">
    <location>
        <begin position="63"/>
        <end position="82"/>
    </location>
</feature>
<dbReference type="GO" id="GO:0045202">
    <property type="term" value="C:synapse"/>
    <property type="evidence" value="ECO:0007669"/>
    <property type="project" value="GOC"/>
</dbReference>
<dbReference type="GO" id="GO:0030594">
    <property type="term" value="F:neurotransmitter receptor activity"/>
    <property type="evidence" value="ECO:0007669"/>
    <property type="project" value="TreeGrafter"/>
</dbReference>
<feature type="transmembrane region" description="Helical" evidence="9">
    <location>
        <begin position="304"/>
        <end position="323"/>
    </location>
</feature>
<accession>A0A1D1VV01</accession>
<evidence type="ECO:0000256" key="9">
    <source>
        <dbReference type="SAM" id="Phobius"/>
    </source>
</evidence>
<feature type="transmembrane region" description="Helical" evidence="9">
    <location>
        <begin position="184"/>
        <end position="208"/>
    </location>
</feature>
<evidence type="ECO:0000313" key="12">
    <source>
        <dbReference type="Proteomes" id="UP000186922"/>
    </source>
</evidence>
<dbReference type="PRINTS" id="PR00237">
    <property type="entry name" value="GPCRRHODOPSN"/>
</dbReference>
<dbReference type="GO" id="GO:0005886">
    <property type="term" value="C:plasma membrane"/>
    <property type="evidence" value="ECO:0007669"/>
    <property type="project" value="UniProtKB-SubCell"/>
</dbReference>
<evidence type="ECO:0000256" key="4">
    <source>
        <dbReference type="ARBA" id="ARBA00022989"/>
    </source>
</evidence>
<sequence length="329" mass="37372">MDVSFTNRSSCENISASGTEKPHWTFLPIFLSILTPLAVILNCAVLVPLVINQRSQPAFNIYLINLTISNLAYSVTILPFDIVSSVHINWPLGYGACLLFQYSIWAIHGCIIHSHILLTLNRLWAVFLPVHYHRAQVKHFRVAVVVCLCMWVYVNLVAVPGLTITKIVFERSPCFLDIPSHPRYWQVAQGLLYDSTLAFLALAIPVVWYKRRHRRRNRVVSAMNAPHPTHSRTVQSFQQSTQQVSKETQAQMERRVVNERSYFQVWLVLTSVTVLCWAPLIVFYATAVFSGTVLQELMEAGTALYSLTPLIDPILITIIMPTMRIGPLQ</sequence>
<evidence type="ECO:0000256" key="2">
    <source>
        <dbReference type="ARBA" id="ARBA00022475"/>
    </source>
</evidence>
<keyword evidence="8" id="KW-0807">Transducer</keyword>
<name>A0A1D1VV01_RAMVA</name>
<keyword evidence="2" id="KW-1003">Cell membrane</keyword>
<organism evidence="11 12">
    <name type="scientific">Ramazzottius varieornatus</name>
    <name type="common">Water bear</name>
    <name type="synonym">Tardigrade</name>
    <dbReference type="NCBI Taxonomy" id="947166"/>
    <lineage>
        <taxon>Eukaryota</taxon>
        <taxon>Metazoa</taxon>
        <taxon>Ecdysozoa</taxon>
        <taxon>Tardigrada</taxon>
        <taxon>Eutardigrada</taxon>
        <taxon>Parachela</taxon>
        <taxon>Hypsibioidea</taxon>
        <taxon>Ramazzottiidae</taxon>
        <taxon>Ramazzottius</taxon>
    </lineage>
</organism>
<dbReference type="InterPro" id="IPR017452">
    <property type="entry name" value="GPCR_Rhodpsn_7TM"/>
</dbReference>
<comment type="caution">
    <text evidence="11">The sequence shown here is derived from an EMBL/GenBank/DDBJ whole genome shotgun (WGS) entry which is preliminary data.</text>
</comment>
<evidence type="ECO:0000256" key="6">
    <source>
        <dbReference type="ARBA" id="ARBA00023136"/>
    </source>
</evidence>
<dbReference type="SUPFAM" id="SSF81321">
    <property type="entry name" value="Family A G protein-coupled receptor-like"/>
    <property type="match status" value="1"/>
</dbReference>
<feature type="transmembrane region" description="Helical" evidence="9">
    <location>
        <begin position="29"/>
        <end position="51"/>
    </location>
</feature>
<keyword evidence="3 9" id="KW-0812">Transmembrane</keyword>
<evidence type="ECO:0000256" key="8">
    <source>
        <dbReference type="ARBA" id="ARBA00023224"/>
    </source>
</evidence>
<dbReference type="InterPro" id="IPR000276">
    <property type="entry name" value="GPCR_Rhodpsn"/>
</dbReference>
<keyword evidence="4 9" id="KW-1133">Transmembrane helix</keyword>
<evidence type="ECO:0000259" key="10">
    <source>
        <dbReference type="PROSITE" id="PS50262"/>
    </source>
</evidence>
<keyword evidence="6 9" id="KW-0472">Membrane</keyword>
<dbReference type="GO" id="GO:0007187">
    <property type="term" value="P:G protein-coupled receptor signaling pathway, coupled to cyclic nucleotide second messenger"/>
    <property type="evidence" value="ECO:0007669"/>
    <property type="project" value="TreeGrafter"/>
</dbReference>
<reference evidence="11 12" key="1">
    <citation type="journal article" date="2016" name="Nat. Commun.">
        <title>Extremotolerant tardigrade genome and improved radiotolerance of human cultured cells by tardigrade-unique protein.</title>
        <authorList>
            <person name="Hashimoto T."/>
            <person name="Horikawa D.D."/>
            <person name="Saito Y."/>
            <person name="Kuwahara H."/>
            <person name="Kozuka-Hata H."/>
            <person name="Shin-I T."/>
            <person name="Minakuchi Y."/>
            <person name="Ohishi K."/>
            <person name="Motoyama A."/>
            <person name="Aizu T."/>
            <person name="Enomoto A."/>
            <person name="Kondo K."/>
            <person name="Tanaka S."/>
            <person name="Hara Y."/>
            <person name="Koshikawa S."/>
            <person name="Sagara H."/>
            <person name="Miura T."/>
            <person name="Yokobori S."/>
            <person name="Miyagawa K."/>
            <person name="Suzuki Y."/>
            <person name="Kubo T."/>
            <person name="Oyama M."/>
            <person name="Kohara Y."/>
            <person name="Fujiyama A."/>
            <person name="Arakawa K."/>
            <person name="Katayama T."/>
            <person name="Toyoda A."/>
            <person name="Kunieda T."/>
        </authorList>
    </citation>
    <scope>NUCLEOTIDE SEQUENCE [LARGE SCALE GENOMIC DNA]</scope>
    <source>
        <strain evidence="11 12">YOKOZUNA-1</strain>
    </source>
</reference>
<keyword evidence="7" id="KW-0675">Receptor</keyword>
<dbReference type="EMBL" id="BDGG01000011">
    <property type="protein sequence ID" value="GAV04861.1"/>
    <property type="molecule type" value="Genomic_DNA"/>
</dbReference>
<gene>
    <name evidence="11" type="primary">RvY_15073-1</name>
    <name evidence="11" type="synonym">RvY_15073.1</name>
    <name evidence="11" type="ORF">RvY_15073</name>
</gene>
<dbReference type="PANTHER" id="PTHR24247:SF202">
    <property type="entry name" value="5-HYDROXYTRYPTAMINE RECEPTOR 1"/>
    <property type="match status" value="1"/>
</dbReference>
<evidence type="ECO:0000256" key="5">
    <source>
        <dbReference type="ARBA" id="ARBA00023040"/>
    </source>
</evidence>
<feature type="domain" description="G-protein coupled receptors family 1 profile" evidence="10">
    <location>
        <begin position="41"/>
        <end position="316"/>
    </location>
</feature>
<dbReference type="GO" id="GO:0030425">
    <property type="term" value="C:dendrite"/>
    <property type="evidence" value="ECO:0007669"/>
    <property type="project" value="TreeGrafter"/>
</dbReference>
<dbReference type="Gene3D" id="1.20.1070.10">
    <property type="entry name" value="Rhodopsin 7-helix transmembrane proteins"/>
    <property type="match status" value="1"/>
</dbReference>
<comment type="subcellular location">
    <subcellularLocation>
        <location evidence="1">Cell membrane</location>
        <topology evidence="1">Multi-pass membrane protein</topology>
    </subcellularLocation>
</comment>
<evidence type="ECO:0000256" key="3">
    <source>
        <dbReference type="ARBA" id="ARBA00022692"/>
    </source>
</evidence>
<dbReference type="OrthoDB" id="9944627at2759"/>
<feature type="transmembrane region" description="Helical" evidence="9">
    <location>
        <begin position="142"/>
        <end position="164"/>
    </location>
</feature>
<dbReference type="CDD" id="cd00637">
    <property type="entry name" value="7tm_classA_rhodopsin-like"/>
    <property type="match status" value="1"/>
</dbReference>
<dbReference type="Proteomes" id="UP000186922">
    <property type="component" value="Unassembled WGS sequence"/>
</dbReference>
<evidence type="ECO:0000313" key="11">
    <source>
        <dbReference type="EMBL" id="GAV04861.1"/>
    </source>
</evidence>
<dbReference type="GO" id="GO:0004993">
    <property type="term" value="F:G protein-coupled serotonin receptor activity"/>
    <property type="evidence" value="ECO:0007669"/>
    <property type="project" value="TreeGrafter"/>
</dbReference>
<proteinExistence type="predicted"/>
<evidence type="ECO:0000256" key="7">
    <source>
        <dbReference type="ARBA" id="ARBA00023170"/>
    </source>
</evidence>
<dbReference type="GO" id="GO:0007268">
    <property type="term" value="P:chemical synaptic transmission"/>
    <property type="evidence" value="ECO:0007669"/>
    <property type="project" value="TreeGrafter"/>
</dbReference>
<keyword evidence="12" id="KW-1185">Reference proteome</keyword>
<dbReference type="STRING" id="947166.A0A1D1VV01"/>
<feature type="transmembrane region" description="Helical" evidence="9">
    <location>
        <begin position="262"/>
        <end position="284"/>
    </location>
</feature>
<dbReference type="Pfam" id="PF00001">
    <property type="entry name" value="7tm_1"/>
    <property type="match status" value="1"/>
</dbReference>